<dbReference type="AlphaFoldDB" id="A0A7R8H6I6"/>
<proteinExistence type="predicted"/>
<dbReference type="Proteomes" id="UP000675881">
    <property type="component" value="Chromosome 3"/>
</dbReference>
<organism evidence="1 2">
    <name type="scientific">Lepeophtheirus salmonis</name>
    <name type="common">Salmon louse</name>
    <name type="synonym">Caligus salmonis</name>
    <dbReference type="NCBI Taxonomy" id="72036"/>
    <lineage>
        <taxon>Eukaryota</taxon>
        <taxon>Metazoa</taxon>
        <taxon>Ecdysozoa</taxon>
        <taxon>Arthropoda</taxon>
        <taxon>Crustacea</taxon>
        <taxon>Multicrustacea</taxon>
        <taxon>Hexanauplia</taxon>
        <taxon>Copepoda</taxon>
        <taxon>Siphonostomatoida</taxon>
        <taxon>Caligidae</taxon>
        <taxon>Lepeophtheirus</taxon>
    </lineage>
</organism>
<reference evidence="1" key="1">
    <citation type="submission" date="2021-02" db="EMBL/GenBank/DDBJ databases">
        <authorList>
            <person name="Bekaert M."/>
        </authorList>
    </citation>
    <scope>NUCLEOTIDE SEQUENCE</scope>
    <source>
        <strain evidence="1">IoA-00</strain>
    </source>
</reference>
<dbReference type="PANTHER" id="PTHR46455">
    <property type="entry name" value="SET AND MYND DOMAIN CONTAINING, ARTHROPOD-SPECIFIC, MEMBER 4, ISOFORM A"/>
    <property type="match status" value="1"/>
</dbReference>
<evidence type="ECO:0000313" key="2">
    <source>
        <dbReference type="Proteomes" id="UP000675881"/>
    </source>
</evidence>
<dbReference type="EMBL" id="HG994582">
    <property type="protein sequence ID" value="CAF2902230.1"/>
    <property type="molecule type" value="Genomic_DNA"/>
</dbReference>
<dbReference type="OrthoDB" id="5945798at2759"/>
<accession>A0A7R8H6I6</accession>
<protein>
    <submittedName>
        <fullName evidence="1">(salmon louse) hypothetical protein</fullName>
    </submittedName>
</protein>
<gene>
    <name evidence="1" type="ORF">LSAA_7516</name>
</gene>
<dbReference type="InterPro" id="IPR053010">
    <property type="entry name" value="SET_SmydA-8"/>
</dbReference>
<sequence length="173" mass="19345">MKRRGLLQLIKRRLALRNMNNIIFYSVLSPKREDLAKSPLVCPHCASSSSSVEACSNDHLKVHYSPKSIKKGKETESCSSFKIGTKPHIGNVMLASKDIRAGDVVFIERPAVWGPDSKSRPVCLNCLENKSSNQLEAERYFCSKCGFPVCNEECENGMYHVQECDALVESKGY</sequence>
<evidence type="ECO:0000313" key="1">
    <source>
        <dbReference type="EMBL" id="CAF2902230.1"/>
    </source>
</evidence>
<name>A0A7R8H6I6_LEPSM</name>
<keyword evidence="2" id="KW-1185">Reference proteome</keyword>
<dbReference type="PANTHER" id="PTHR46455:SF5">
    <property type="entry name" value="SET AND MYND DOMAIN CONTAINING, ARTHROPOD-SPECIFIC, MEMBER 4, ISOFORM A"/>
    <property type="match status" value="1"/>
</dbReference>